<comment type="caution">
    <text evidence="2">The sequence shown here is derived from an EMBL/GenBank/DDBJ whole genome shotgun (WGS) entry which is preliminary data.</text>
</comment>
<dbReference type="InterPro" id="IPR029063">
    <property type="entry name" value="SAM-dependent_MTases_sf"/>
</dbReference>
<proteinExistence type="predicted"/>
<keyword evidence="2" id="KW-0489">Methyltransferase</keyword>
<dbReference type="KEGG" id="hja:BST95_13210"/>
<dbReference type="Pfam" id="PF13649">
    <property type="entry name" value="Methyltransf_25"/>
    <property type="match status" value="1"/>
</dbReference>
<dbReference type="Proteomes" id="UP000235162">
    <property type="component" value="Unassembled WGS sequence"/>
</dbReference>
<evidence type="ECO:0000259" key="1">
    <source>
        <dbReference type="Pfam" id="PF13649"/>
    </source>
</evidence>
<dbReference type="RefSeq" id="WP_084200070.1">
    <property type="nucleotide sequence ID" value="NZ_BMYL01000005.1"/>
</dbReference>
<dbReference type="PANTHER" id="PTHR43591:SF24">
    <property type="entry name" value="2-METHOXY-6-POLYPRENYL-1,4-BENZOQUINOL METHYLASE, MITOCHONDRIAL"/>
    <property type="match status" value="1"/>
</dbReference>
<evidence type="ECO:0000313" key="2">
    <source>
        <dbReference type="EMBL" id="PLW87921.1"/>
    </source>
</evidence>
<name>A0AAP8MHH2_9GAMM</name>
<organism evidence="2 3">
    <name type="scientific">Halioglobus japonicus</name>
    <dbReference type="NCBI Taxonomy" id="930805"/>
    <lineage>
        <taxon>Bacteria</taxon>
        <taxon>Pseudomonadati</taxon>
        <taxon>Pseudomonadota</taxon>
        <taxon>Gammaproteobacteria</taxon>
        <taxon>Cellvibrionales</taxon>
        <taxon>Halieaceae</taxon>
        <taxon>Halioglobus</taxon>
    </lineage>
</organism>
<dbReference type="Gene3D" id="3.40.50.150">
    <property type="entry name" value="Vaccinia Virus protein VP39"/>
    <property type="match status" value="1"/>
</dbReference>
<gene>
    <name evidence="2" type="ORF">C0029_04985</name>
</gene>
<accession>A0AAP8MHH2</accession>
<evidence type="ECO:0000313" key="3">
    <source>
        <dbReference type="Proteomes" id="UP000235162"/>
    </source>
</evidence>
<dbReference type="GO" id="GO:0032259">
    <property type="term" value="P:methylation"/>
    <property type="evidence" value="ECO:0007669"/>
    <property type="project" value="UniProtKB-KW"/>
</dbReference>
<feature type="domain" description="Methyltransferase" evidence="1">
    <location>
        <begin position="42"/>
        <end position="136"/>
    </location>
</feature>
<dbReference type="PANTHER" id="PTHR43591">
    <property type="entry name" value="METHYLTRANSFERASE"/>
    <property type="match status" value="1"/>
</dbReference>
<dbReference type="GO" id="GO:0008168">
    <property type="term" value="F:methyltransferase activity"/>
    <property type="evidence" value="ECO:0007669"/>
    <property type="project" value="UniProtKB-KW"/>
</dbReference>
<dbReference type="CDD" id="cd02440">
    <property type="entry name" value="AdoMet_MTases"/>
    <property type="match status" value="1"/>
</dbReference>
<reference evidence="2 3" key="1">
    <citation type="submission" date="2018-01" db="EMBL/GenBank/DDBJ databases">
        <title>The draft genome sequence of Halioglobus japonicus S1-36.</title>
        <authorList>
            <person name="Du Z.-J."/>
            <person name="Shi M.-J."/>
        </authorList>
    </citation>
    <scope>NUCLEOTIDE SEQUENCE [LARGE SCALE GENOMIC DNA]</scope>
    <source>
        <strain evidence="2 3">S1-36</strain>
    </source>
</reference>
<dbReference type="SUPFAM" id="SSF53335">
    <property type="entry name" value="S-adenosyl-L-methionine-dependent methyltransferases"/>
    <property type="match status" value="1"/>
</dbReference>
<dbReference type="EMBL" id="PKUR01000001">
    <property type="protein sequence ID" value="PLW87921.1"/>
    <property type="molecule type" value="Genomic_DNA"/>
</dbReference>
<sequence length="249" mass="27303">MDYLQLLEDLFAAIPRQGPGSPAVLNRALALCDLDPEQALQVADIGCGTGTSTLALARALNADITAVDFLPRFLARLELQAQEAGLDKRIQTVCGSMDALPFVDNSLDLIFSEGAIYNIGFASGVNSWRRFLKPGGLLVVSEITWCHANPPATLREYWEQAYPEVGTASSKIQVLENAGYSPIAHFLLPQAAWTEHYYAPLAEQFAPFLARHPDNDDAHSIVADNQAEIAMYNEHSADFTYGMYIARKL</sequence>
<dbReference type="AlphaFoldDB" id="A0AAP8MHH2"/>
<keyword evidence="3" id="KW-1185">Reference proteome</keyword>
<protein>
    <submittedName>
        <fullName evidence="2">Class I SAM-dependent methyltransferase</fullName>
    </submittedName>
</protein>
<keyword evidence="2" id="KW-0808">Transferase</keyword>
<dbReference type="InterPro" id="IPR041698">
    <property type="entry name" value="Methyltransf_25"/>
</dbReference>